<feature type="transmembrane region" description="Helical" evidence="1">
    <location>
        <begin position="281"/>
        <end position="298"/>
    </location>
</feature>
<keyword evidence="1" id="KW-1133">Transmembrane helix</keyword>
<evidence type="ECO:0000313" key="2">
    <source>
        <dbReference type="EMBL" id="UOB20047.1"/>
    </source>
</evidence>
<feature type="transmembrane region" description="Helical" evidence="1">
    <location>
        <begin position="131"/>
        <end position="151"/>
    </location>
</feature>
<dbReference type="EMBL" id="CP094348">
    <property type="protein sequence ID" value="UOB20047.1"/>
    <property type="molecule type" value="Genomic_DNA"/>
</dbReference>
<feature type="transmembrane region" description="Helical" evidence="1">
    <location>
        <begin position="184"/>
        <end position="202"/>
    </location>
</feature>
<sequence length="403" mass="47686">MNKARQLFLRRKAINDNEIAHYSKYIFNGHFVIFLTIAFGALMMQYSQLLKHLPDNINYNLIIGVILALFTVTPLRTYMRSADSIFLLNFERNMNTYFKYAIIKSGTTRIILFIIISIILTPLYMERTASIIGLICAVAIGIWMIYSGLIMRYYMMKLSIERIYISLLIFLMSLSGIYCAMEGIPSITVTILLLSSGYMYLLKKNAEMRLLDFEGFIDYEHERYQSQNKIINMFTDVKGMKDKAKRRRYMDVLLPRKSIYTQKHMFEFLFIRNFVRSSDNMWIIIRLVIIGCLIMWLIHEPIVAMIIGMFFCYAIVMQVSQFYKMQAFSLWPKVWPTPEQLVLKGFKQFMLKLCIVTTTIFALIYIVIYPSQFYYVILMYVILLWTTNNVTKKIEKRMKLLRD</sequence>
<keyword evidence="1" id="KW-0472">Membrane</keyword>
<reference evidence="2" key="1">
    <citation type="submission" date="2022-03" db="EMBL/GenBank/DDBJ databases">
        <authorList>
            <person name="Vrbovska V."/>
            <person name="Kovarovic V."/>
            <person name="Botka T."/>
            <person name="Pantucek R."/>
        </authorList>
    </citation>
    <scope>NUCLEOTIDE SEQUENCE</scope>
    <source>
        <strain evidence="2">CCM 2609</strain>
    </source>
</reference>
<dbReference type="PIRSF" id="PIRSF037259">
    <property type="entry name" value="EcsB_ABC"/>
    <property type="match status" value="1"/>
</dbReference>
<keyword evidence="3" id="KW-1185">Reference proteome</keyword>
<feature type="transmembrane region" description="Helical" evidence="1">
    <location>
        <begin position="25"/>
        <end position="47"/>
    </location>
</feature>
<evidence type="ECO:0000313" key="3">
    <source>
        <dbReference type="Proteomes" id="UP000830343"/>
    </source>
</evidence>
<protein>
    <submittedName>
        <fullName evidence="2">ABC transporter permease</fullName>
    </submittedName>
</protein>
<accession>A0ABY3ZU37</accession>
<feature type="transmembrane region" description="Helical" evidence="1">
    <location>
        <begin position="373"/>
        <end position="391"/>
    </location>
</feature>
<feature type="transmembrane region" description="Helical" evidence="1">
    <location>
        <begin position="100"/>
        <end position="125"/>
    </location>
</feature>
<reference evidence="2" key="2">
    <citation type="submission" date="2022-04" db="EMBL/GenBank/DDBJ databases">
        <title>Antimicrobial genetic elements in methicillin-resistant Macrococcus armenti.</title>
        <authorList>
            <person name="Keller J.E."/>
            <person name="Schwendener S."/>
            <person name="Pantucek R."/>
            <person name="Perreten V."/>
        </authorList>
    </citation>
    <scope>NUCLEOTIDE SEQUENCE</scope>
    <source>
        <strain evidence="2">CCM 2609</strain>
    </source>
</reference>
<dbReference type="RefSeq" id="WP_243365383.1">
    <property type="nucleotide sequence ID" value="NZ_CP094348.1"/>
</dbReference>
<dbReference type="Proteomes" id="UP000830343">
    <property type="component" value="Chromosome"/>
</dbReference>
<name>A0ABY3ZU37_9STAP</name>
<organism evidence="2 3">
    <name type="scientific">Macrococcus armenti</name>
    <dbReference type="NCBI Taxonomy" id="2875764"/>
    <lineage>
        <taxon>Bacteria</taxon>
        <taxon>Bacillati</taxon>
        <taxon>Bacillota</taxon>
        <taxon>Bacilli</taxon>
        <taxon>Bacillales</taxon>
        <taxon>Staphylococcaceae</taxon>
        <taxon>Macrococcus</taxon>
    </lineage>
</organism>
<feature type="transmembrane region" description="Helical" evidence="1">
    <location>
        <begin position="304"/>
        <end position="323"/>
    </location>
</feature>
<feature type="transmembrane region" description="Helical" evidence="1">
    <location>
        <begin position="163"/>
        <end position="178"/>
    </location>
</feature>
<feature type="transmembrane region" description="Helical" evidence="1">
    <location>
        <begin position="349"/>
        <end position="367"/>
    </location>
</feature>
<proteinExistence type="predicted"/>
<dbReference type="InterPro" id="IPR010288">
    <property type="entry name" value="EcsB_ABC"/>
</dbReference>
<keyword evidence="1" id="KW-0812">Transmembrane</keyword>
<gene>
    <name evidence="2" type="ORF">MRZ06_08450</name>
</gene>
<evidence type="ECO:0000256" key="1">
    <source>
        <dbReference type="SAM" id="Phobius"/>
    </source>
</evidence>
<dbReference type="Pfam" id="PF05975">
    <property type="entry name" value="EcsB"/>
    <property type="match status" value="1"/>
</dbReference>
<feature type="transmembrane region" description="Helical" evidence="1">
    <location>
        <begin position="59"/>
        <end position="79"/>
    </location>
</feature>